<keyword evidence="3" id="KW-1185">Reference proteome</keyword>
<name>A0ABQ9EIB5_TEGGR</name>
<evidence type="ECO:0000313" key="2">
    <source>
        <dbReference type="EMBL" id="KAJ8304514.1"/>
    </source>
</evidence>
<keyword evidence="1" id="KW-0472">Membrane</keyword>
<feature type="transmembrane region" description="Helical" evidence="1">
    <location>
        <begin position="113"/>
        <end position="132"/>
    </location>
</feature>
<feature type="transmembrane region" description="Helical" evidence="1">
    <location>
        <begin position="51"/>
        <end position="67"/>
    </location>
</feature>
<evidence type="ECO:0000313" key="3">
    <source>
        <dbReference type="Proteomes" id="UP001217089"/>
    </source>
</evidence>
<keyword evidence="1" id="KW-1133">Transmembrane helix</keyword>
<dbReference type="EMBL" id="JARBDR010000903">
    <property type="protein sequence ID" value="KAJ8304514.1"/>
    <property type="molecule type" value="Genomic_DNA"/>
</dbReference>
<evidence type="ECO:0000256" key="1">
    <source>
        <dbReference type="SAM" id="Phobius"/>
    </source>
</evidence>
<comment type="caution">
    <text evidence="2">The sequence shown here is derived from an EMBL/GenBank/DDBJ whole genome shotgun (WGS) entry which is preliminary data.</text>
</comment>
<sequence>MKNELWQCSLIKSCSSILNFCRAVILLGQNYVINLSSCQFSLRREKMHRKLCFIFEIIFAFGFRIKIELVDSELTWLNQSEKIFFIDILCSSCAVHKKCISKFMATCSLSTGYWYQAIMVSVSTVITFNLYFSNYRIRNVIMLIRECQVKSIPGYTCTPDLLVRAIITDVEDYTYCHIRKTFHICHINKRDGTELNFYTANGIFLLETKLFLKKKHISQNSIFPVSLISIGYTWEGTDEWGMT</sequence>
<protein>
    <submittedName>
        <fullName evidence="2">Uncharacterized protein</fullName>
    </submittedName>
</protein>
<gene>
    <name evidence="2" type="ORF">KUTeg_018097</name>
</gene>
<dbReference type="Proteomes" id="UP001217089">
    <property type="component" value="Unassembled WGS sequence"/>
</dbReference>
<keyword evidence="1" id="KW-0812">Transmembrane</keyword>
<accession>A0ABQ9EIB5</accession>
<proteinExistence type="predicted"/>
<organism evidence="2 3">
    <name type="scientific">Tegillarca granosa</name>
    <name type="common">Malaysian cockle</name>
    <name type="synonym">Anadara granosa</name>
    <dbReference type="NCBI Taxonomy" id="220873"/>
    <lineage>
        <taxon>Eukaryota</taxon>
        <taxon>Metazoa</taxon>
        <taxon>Spiralia</taxon>
        <taxon>Lophotrochozoa</taxon>
        <taxon>Mollusca</taxon>
        <taxon>Bivalvia</taxon>
        <taxon>Autobranchia</taxon>
        <taxon>Pteriomorphia</taxon>
        <taxon>Arcoida</taxon>
        <taxon>Arcoidea</taxon>
        <taxon>Arcidae</taxon>
        <taxon>Tegillarca</taxon>
    </lineage>
</organism>
<reference evidence="2 3" key="1">
    <citation type="submission" date="2022-12" db="EMBL/GenBank/DDBJ databases">
        <title>Chromosome-level genome of Tegillarca granosa.</title>
        <authorList>
            <person name="Kim J."/>
        </authorList>
    </citation>
    <scope>NUCLEOTIDE SEQUENCE [LARGE SCALE GENOMIC DNA]</scope>
    <source>
        <strain evidence="2">Teg-2019</strain>
        <tissue evidence="2">Adductor muscle</tissue>
    </source>
</reference>